<proteinExistence type="inferred from homology"/>
<evidence type="ECO:0000256" key="6">
    <source>
        <dbReference type="ARBA" id="ARBA00023136"/>
    </source>
</evidence>
<reference evidence="8 9" key="1">
    <citation type="submission" date="2018-06" db="EMBL/GenBank/DDBJ databases">
        <title>Extensive metabolic versatility and redundancy in microbially diverse, dynamic hydrothermal sediments.</title>
        <authorList>
            <person name="Dombrowski N."/>
            <person name="Teske A."/>
            <person name="Baker B.J."/>
        </authorList>
    </citation>
    <scope>NUCLEOTIDE SEQUENCE [LARGE SCALE GENOMIC DNA]</scope>
    <source>
        <strain evidence="8">B3_G15</strain>
    </source>
</reference>
<dbReference type="InterPro" id="IPR002191">
    <property type="entry name" value="Bac_export_3"/>
</dbReference>
<evidence type="ECO:0000313" key="9">
    <source>
        <dbReference type="Proteomes" id="UP000280417"/>
    </source>
</evidence>
<feature type="transmembrane region" description="Helical" evidence="7">
    <location>
        <begin position="49"/>
        <end position="66"/>
    </location>
</feature>
<name>A0A662D7F3_UNCAE</name>
<evidence type="ECO:0000256" key="3">
    <source>
        <dbReference type="ARBA" id="ARBA00022475"/>
    </source>
</evidence>
<dbReference type="PRINTS" id="PR00952">
    <property type="entry name" value="TYPE3IMQPROT"/>
</dbReference>
<dbReference type="PIRSF" id="PIRSF004669">
    <property type="entry name" value="FliQ"/>
    <property type="match status" value="1"/>
</dbReference>
<keyword evidence="6 7" id="KW-0472">Membrane</keyword>
<comment type="caution">
    <text evidence="8">The sequence shown here is derived from an EMBL/GenBank/DDBJ whole genome shotgun (WGS) entry which is preliminary data.</text>
</comment>
<dbReference type="EMBL" id="QMQA01000348">
    <property type="protein sequence ID" value="RLE09805.1"/>
    <property type="molecule type" value="Genomic_DNA"/>
</dbReference>
<gene>
    <name evidence="8" type="ORF">DRJ04_09610</name>
</gene>
<feature type="non-terminal residue" evidence="8">
    <location>
        <position position="67"/>
    </location>
</feature>
<keyword evidence="4 7" id="KW-0812">Transmembrane</keyword>
<evidence type="ECO:0000256" key="1">
    <source>
        <dbReference type="ARBA" id="ARBA00004651"/>
    </source>
</evidence>
<dbReference type="AlphaFoldDB" id="A0A662D7F3"/>
<dbReference type="Pfam" id="PF01313">
    <property type="entry name" value="Bac_export_3"/>
    <property type="match status" value="1"/>
</dbReference>
<evidence type="ECO:0000313" key="8">
    <source>
        <dbReference type="EMBL" id="RLE09805.1"/>
    </source>
</evidence>
<dbReference type="GO" id="GO:0009306">
    <property type="term" value="P:protein secretion"/>
    <property type="evidence" value="ECO:0007669"/>
    <property type="project" value="InterPro"/>
</dbReference>
<evidence type="ECO:0000256" key="2">
    <source>
        <dbReference type="ARBA" id="ARBA00006156"/>
    </source>
</evidence>
<keyword evidence="5 7" id="KW-1133">Transmembrane helix</keyword>
<dbReference type="PANTHER" id="PTHR34040:SF2">
    <property type="entry name" value="FLAGELLAR BIOSYNTHETIC PROTEIN FLIQ"/>
    <property type="match status" value="1"/>
</dbReference>
<feature type="transmembrane region" description="Helical" evidence="7">
    <location>
        <begin position="13"/>
        <end position="37"/>
    </location>
</feature>
<accession>A0A662D7F3</accession>
<evidence type="ECO:0000256" key="4">
    <source>
        <dbReference type="ARBA" id="ARBA00022692"/>
    </source>
</evidence>
<comment type="similarity">
    <text evidence="2">Belongs to the FliQ/MopD/SpaQ family.</text>
</comment>
<protein>
    <submittedName>
        <fullName evidence="8">EscS/YscS/HrcS family type III secretion system export apparatus protein</fullName>
    </submittedName>
</protein>
<evidence type="ECO:0000256" key="5">
    <source>
        <dbReference type="ARBA" id="ARBA00022989"/>
    </source>
</evidence>
<evidence type="ECO:0000256" key="7">
    <source>
        <dbReference type="SAM" id="Phobius"/>
    </source>
</evidence>
<dbReference type="GO" id="GO:0005886">
    <property type="term" value="C:plasma membrane"/>
    <property type="evidence" value="ECO:0007669"/>
    <property type="project" value="UniProtKB-SubCell"/>
</dbReference>
<comment type="subcellular location">
    <subcellularLocation>
        <location evidence="1">Cell membrane</location>
        <topology evidence="1">Multi-pass membrane protein</topology>
    </subcellularLocation>
</comment>
<organism evidence="8 9">
    <name type="scientific">Aerophobetes bacterium</name>
    <dbReference type="NCBI Taxonomy" id="2030807"/>
    <lineage>
        <taxon>Bacteria</taxon>
        <taxon>Candidatus Aerophobota</taxon>
    </lineage>
</organism>
<sequence>MSVGFASQLLSQALFQTLLIAAPMLGLGLLVGLLISIFQATTSIQEQTLTFVPKIVVVLGSVIVFGN</sequence>
<dbReference type="Proteomes" id="UP000280417">
    <property type="component" value="Unassembled WGS sequence"/>
</dbReference>
<keyword evidence="3" id="KW-1003">Cell membrane</keyword>
<dbReference type="PANTHER" id="PTHR34040">
    <property type="entry name" value="FLAGELLAR BIOSYNTHETIC PROTEIN FLIQ"/>
    <property type="match status" value="1"/>
</dbReference>